<evidence type="ECO:0008006" key="4">
    <source>
        <dbReference type="Google" id="ProtNLM"/>
    </source>
</evidence>
<name>A0A367W7E2_9PROT</name>
<dbReference type="Pfam" id="PF05940">
    <property type="entry name" value="NnrS"/>
    <property type="match status" value="1"/>
</dbReference>
<dbReference type="OrthoDB" id="9770040at2"/>
<feature type="transmembrane region" description="Helical" evidence="1">
    <location>
        <begin position="12"/>
        <end position="36"/>
    </location>
</feature>
<feature type="transmembrane region" description="Helical" evidence="1">
    <location>
        <begin position="56"/>
        <end position="73"/>
    </location>
</feature>
<sequence length="399" mass="42637">MDRFYQHPVWAYAFRPFFLLAAGYAIAIIPVWVFVLFSGADPLPLTSPGLWHGHELIYGFMVAALAGFILTALPSWTSSAPLCGRGLVWLVALWLAGRGVMMFAAILPITLVALVNLAFLPVLLWLVARAMIAARIYRHAGFVWVIAGLFLAQVLFFAGVSFEGEFHGGAAWDGIGLRSAVLLMVVLIVLSTTRIAMVVVNFALEEDGCDPIFRPTPPRRNLANFVVLLYLLVDGVSPGHAVGGWIALAAAAAQLDVMSDFHIGRVLRRPYVLGLYLGHGWIAAGFAGIGISSIWGIGLGSDFLHGLGIGAAGIAILTVMGIAGLRHSGRALQFSTGLYGALILINLSAVLRVGGSYVDVIPYDVMIGTASVLWVLSFVLYLVVFVPKLLSVRADGKPG</sequence>
<feature type="transmembrane region" description="Helical" evidence="1">
    <location>
        <begin position="337"/>
        <end position="355"/>
    </location>
</feature>
<gene>
    <name evidence="2" type="ORF">TH19_11670</name>
</gene>
<comment type="caution">
    <text evidence="2">The sequence shown here is derived from an EMBL/GenBank/DDBJ whole genome shotgun (WGS) entry which is preliminary data.</text>
</comment>
<evidence type="ECO:0000256" key="1">
    <source>
        <dbReference type="SAM" id="Phobius"/>
    </source>
</evidence>
<reference evidence="2 3" key="1">
    <citation type="submission" date="2014-07" db="EMBL/GenBank/DDBJ databases">
        <title>Draft genome sequence of Thalassospira profundimaris 35.</title>
        <authorList>
            <person name="Lai Q."/>
            <person name="Shao Z."/>
        </authorList>
    </citation>
    <scope>NUCLEOTIDE SEQUENCE [LARGE SCALE GENOMIC DNA]</scope>
    <source>
        <strain evidence="2 3">35</strain>
    </source>
</reference>
<feature type="transmembrane region" description="Helical" evidence="1">
    <location>
        <begin position="103"/>
        <end position="128"/>
    </location>
</feature>
<dbReference type="AlphaFoldDB" id="A0A367W7E2"/>
<dbReference type="EMBL" id="JPWF01000006">
    <property type="protein sequence ID" value="RCK37189.1"/>
    <property type="molecule type" value="Genomic_DNA"/>
</dbReference>
<dbReference type="Proteomes" id="UP000253226">
    <property type="component" value="Unassembled WGS sequence"/>
</dbReference>
<accession>A0A367W7E2</accession>
<protein>
    <recommendedName>
        <fullName evidence="4">Short-chain dehydrogenase</fullName>
    </recommendedName>
</protein>
<keyword evidence="1" id="KW-1133">Transmembrane helix</keyword>
<evidence type="ECO:0000313" key="3">
    <source>
        <dbReference type="Proteomes" id="UP000253226"/>
    </source>
</evidence>
<feature type="transmembrane region" description="Helical" evidence="1">
    <location>
        <begin position="303"/>
        <end position="325"/>
    </location>
</feature>
<feature type="transmembrane region" description="Helical" evidence="1">
    <location>
        <begin position="367"/>
        <end position="390"/>
    </location>
</feature>
<keyword evidence="1" id="KW-0812">Transmembrane</keyword>
<organism evidence="2 3">
    <name type="scientific">Thalassospira profundimaris</name>
    <dbReference type="NCBI Taxonomy" id="502049"/>
    <lineage>
        <taxon>Bacteria</taxon>
        <taxon>Pseudomonadati</taxon>
        <taxon>Pseudomonadota</taxon>
        <taxon>Alphaproteobacteria</taxon>
        <taxon>Rhodospirillales</taxon>
        <taxon>Thalassospiraceae</taxon>
        <taxon>Thalassospira</taxon>
    </lineage>
</organism>
<feature type="transmembrane region" description="Helical" evidence="1">
    <location>
        <begin position="180"/>
        <end position="202"/>
    </location>
</feature>
<keyword evidence="1" id="KW-0472">Membrane</keyword>
<proteinExistence type="predicted"/>
<dbReference type="RefSeq" id="WP_114102444.1">
    <property type="nucleotide sequence ID" value="NZ_JPWF01000006.1"/>
</dbReference>
<feature type="transmembrane region" description="Helical" evidence="1">
    <location>
        <begin position="275"/>
        <end position="297"/>
    </location>
</feature>
<evidence type="ECO:0000313" key="2">
    <source>
        <dbReference type="EMBL" id="RCK37189.1"/>
    </source>
</evidence>
<feature type="transmembrane region" description="Helical" evidence="1">
    <location>
        <begin position="80"/>
        <end position="97"/>
    </location>
</feature>
<feature type="transmembrane region" description="Helical" evidence="1">
    <location>
        <begin position="140"/>
        <end position="160"/>
    </location>
</feature>
<dbReference type="InterPro" id="IPR010266">
    <property type="entry name" value="NnrS"/>
</dbReference>